<dbReference type="GO" id="GO:0006260">
    <property type="term" value="P:DNA replication"/>
    <property type="evidence" value="ECO:0007669"/>
    <property type="project" value="TreeGrafter"/>
</dbReference>
<dbReference type="AlphaFoldDB" id="A0A1A7NU09"/>
<dbReference type="EMBL" id="JTJL01000042">
    <property type="protein sequence ID" value="OBW93001.1"/>
    <property type="molecule type" value="Genomic_DNA"/>
</dbReference>
<dbReference type="Pfam" id="PF01695">
    <property type="entry name" value="IstB_IS21"/>
    <property type="match status" value="1"/>
</dbReference>
<dbReference type="CDD" id="cd00009">
    <property type="entry name" value="AAA"/>
    <property type="match status" value="1"/>
</dbReference>
<sequence>MTKDELLEQLHSLENSFSAAKNALNNPNAKKEICNKHGEYLSISTSIKGPYLNLESKTKCPICLQEEINQVQARLLNHNNTVIANLKKNAQIPPRFESCSLKNYEVINEGARKALMLATRYTEKWLDRLAKGGGLIFCGKPGTGKNHLACAIANEIIEQHQAKVLLSTALRIVRDVKTSWNRDSAKTEDELIKFYASQDLLIIDEIGVQFGSEAEKIILFEIINTRYENRLPTILISNLSVNELSDYIGERVLDRMMEGQGAIVAFDWESYRK</sequence>
<dbReference type="Gene3D" id="3.40.50.300">
    <property type="entry name" value="P-loop containing nucleotide triphosphate hydrolases"/>
    <property type="match status" value="1"/>
</dbReference>
<gene>
    <name evidence="2" type="ORF">QS62_08020</name>
</gene>
<dbReference type="GO" id="GO:0005524">
    <property type="term" value="F:ATP binding"/>
    <property type="evidence" value="ECO:0007669"/>
    <property type="project" value="InterPro"/>
</dbReference>
<dbReference type="InterPro" id="IPR027417">
    <property type="entry name" value="P-loop_NTPase"/>
</dbReference>
<evidence type="ECO:0000259" key="1">
    <source>
        <dbReference type="SMART" id="SM00382"/>
    </source>
</evidence>
<dbReference type="InterPro" id="IPR003593">
    <property type="entry name" value="AAA+_ATPase"/>
</dbReference>
<organism evidence="2 3">
    <name type="scientific">Gallibacterium salpingitidis</name>
    <dbReference type="NCBI Taxonomy" id="505341"/>
    <lineage>
        <taxon>Bacteria</taxon>
        <taxon>Pseudomonadati</taxon>
        <taxon>Pseudomonadota</taxon>
        <taxon>Gammaproteobacteria</taxon>
        <taxon>Pasteurellales</taxon>
        <taxon>Pasteurellaceae</taxon>
        <taxon>Gallibacterium</taxon>
    </lineage>
</organism>
<dbReference type="RefSeq" id="WP_066108513.1">
    <property type="nucleotide sequence ID" value="NZ_JTJL01000042.1"/>
</dbReference>
<comment type="caution">
    <text evidence="2">The sequence shown here is derived from an EMBL/GenBank/DDBJ whole genome shotgun (WGS) entry which is preliminary data.</text>
</comment>
<name>A0A1A7NU09_9PAST</name>
<protein>
    <recommendedName>
        <fullName evidence="1">AAA+ ATPase domain-containing protein</fullName>
    </recommendedName>
</protein>
<dbReference type="PATRIC" id="fig|505341.3.peg.1611"/>
<reference evidence="2 3" key="1">
    <citation type="submission" date="2014-11" db="EMBL/GenBank/DDBJ databases">
        <title>Pan-genome of Gallibacterium spp.</title>
        <authorList>
            <person name="Kudirkiene E."/>
            <person name="Bojesen A.M."/>
        </authorList>
    </citation>
    <scope>NUCLEOTIDE SEQUENCE [LARGE SCALE GENOMIC DNA]</scope>
    <source>
        <strain evidence="2 3">F150</strain>
    </source>
</reference>
<dbReference type="PANTHER" id="PTHR30050:SF4">
    <property type="entry name" value="ATP-BINDING PROTEIN RV3427C IN INSERTION SEQUENCE-RELATED"/>
    <property type="match status" value="1"/>
</dbReference>
<dbReference type="OrthoDB" id="5956003at2"/>
<evidence type="ECO:0000313" key="2">
    <source>
        <dbReference type="EMBL" id="OBW93001.1"/>
    </source>
</evidence>
<keyword evidence="3" id="KW-1185">Reference proteome</keyword>
<dbReference type="PANTHER" id="PTHR30050">
    <property type="entry name" value="CHROMOSOMAL REPLICATION INITIATOR PROTEIN DNAA"/>
    <property type="match status" value="1"/>
</dbReference>
<dbReference type="SMART" id="SM00382">
    <property type="entry name" value="AAA"/>
    <property type="match status" value="1"/>
</dbReference>
<accession>A0A1A7NU09</accession>
<dbReference type="Proteomes" id="UP000092649">
    <property type="component" value="Unassembled WGS sequence"/>
</dbReference>
<dbReference type="SUPFAM" id="SSF52540">
    <property type="entry name" value="P-loop containing nucleoside triphosphate hydrolases"/>
    <property type="match status" value="1"/>
</dbReference>
<proteinExistence type="predicted"/>
<feature type="domain" description="AAA+ ATPase" evidence="1">
    <location>
        <begin position="131"/>
        <end position="262"/>
    </location>
</feature>
<evidence type="ECO:0000313" key="3">
    <source>
        <dbReference type="Proteomes" id="UP000092649"/>
    </source>
</evidence>
<dbReference type="InterPro" id="IPR002611">
    <property type="entry name" value="IstB_ATP-bd"/>
</dbReference>